<dbReference type="KEGG" id="sasa:106567362"/>
<feature type="domain" description="Sfi1 spindle body" evidence="2">
    <location>
        <begin position="765"/>
        <end position="917"/>
    </location>
</feature>
<protein>
    <submittedName>
        <fullName evidence="4">Protein SFI1 homolog isoform X1</fullName>
    </submittedName>
</protein>
<feature type="domain" description="Sfi1 spindle body" evidence="2">
    <location>
        <begin position="494"/>
        <end position="673"/>
    </location>
</feature>
<proteinExistence type="predicted"/>
<organism evidence="3 4">
    <name type="scientific">Salmo salar</name>
    <name type="common">Atlantic salmon</name>
    <dbReference type="NCBI Taxonomy" id="8030"/>
    <lineage>
        <taxon>Eukaryota</taxon>
        <taxon>Metazoa</taxon>
        <taxon>Chordata</taxon>
        <taxon>Craniata</taxon>
        <taxon>Vertebrata</taxon>
        <taxon>Euteleostomi</taxon>
        <taxon>Actinopterygii</taxon>
        <taxon>Neopterygii</taxon>
        <taxon>Teleostei</taxon>
        <taxon>Protacanthopterygii</taxon>
        <taxon>Salmoniformes</taxon>
        <taxon>Salmonidae</taxon>
        <taxon>Salmoninae</taxon>
        <taxon>Salmo</taxon>
    </lineage>
</organism>
<dbReference type="RefSeq" id="XP_013991991.2">
    <property type="nucleotide sequence ID" value="XM_014136516.2"/>
</dbReference>
<evidence type="ECO:0000313" key="3">
    <source>
        <dbReference type="Proteomes" id="UP001652741"/>
    </source>
</evidence>
<keyword evidence="1" id="KW-0175">Coiled coil</keyword>
<gene>
    <name evidence="4" type="primary">LOC106567362</name>
</gene>
<feature type="coiled-coil region" evidence="1">
    <location>
        <begin position="810"/>
        <end position="837"/>
    </location>
</feature>
<evidence type="ECO:0000313" key="4">
    <source>
        <dbReference type="RefSeq" id="XP_013991991.2"/>
    </source>
</evidence>
<dbReference type="InterPro" id="IPR013665">
    <property type="entry name" value="Sfi1_dom"/>
</dbReference>
<sequence length="1159" mass="137894">MMNVFLPHLLSPVAFGRWHQEFARADCGHRLVQRWHYLLEWRRLQEAFTSWNRRVLVRRGALEIQERRQRAQLSHILRGWRGVVERRAACVCYCSERNDRMVAHTLQSWRRATALRSLHTHLLTHLLERRTQALTLGTLTGNMRQSEAVTPRLYGGARLITLEELCDNLQLQTSFHSWRRERSKLQLARLYCVARAREQMRLALQRWHELVWDSQACRVHRFRTRLAALESSSSGFGSTSPLSLKLAVAEHNISTELSDWSNSSSSAQMDRGLPLLASSPLESLKTCFQVENHVDFAEGDQTFCLEHQSLPDHKSSPRLKGVMGSVVGRMLRPSLSVAFSQWRDYVRVGREQRRLMGLMADVRRQAMLGTALSLWRRHTQSLSTAAIHMETAILTFSVAHWRRVVAHQRSKVTLQRMADDFHTTAVLRSCFLTWEKKRMLIRVRPDPEARAQLVRRAVWLRRRGERQRTHSAFALWTARLRQSQAVTAFYTHTTLTRVFTAWEQCVHSQREMSALARAHLHQRLLGQTLAHWRGSATRSLEFRRRGQERLALGARESLQRWRDHTHRMCELRQLLGQYVESERRAAKRRVLHTWVQATVNVRKAQDLHQQAFMSSLLLRLLQQWHAQAQCSAREQSAIIAMKTQRHRRTLLAAFTSWKERFLYQQSLARAAARHWRQRALESKAASHRVTCLTWYSYTRWRWALHRRRDRCQRARVLGREWARRAKQSMDDQERATDLLQQRQRRDVTERFYYWITAHQSSLTSLVFHNQTLCKRVFQRWQAYTGPALARRHKGARFNLGRARRLVALCFTHWRSELEQARNRLKVLEQRLKHTHFKLTAVTMNHWRTATRGCIALKYFNRRTIRQCFDHWRERTRTSRAVTILSVQRERRGAREVLLCWWKWTKESRCQRQMEEAVWLWLEGRRVTRAFQLWLRVHHRHQEASRLGRAHLMRRSFQVWRGVVRESLSTFQTAESRLCTHQTQSAFSVWRRSTVSHNLLSDLVQRTKSRQRRSLLRSSLHTWHQEVQLCKRRSLHLSQKYFACWVNRIGIRRIERKNQLEARLRECLRRWRLGVLLKRARRRLAQVLWVSWRDQTAAALLLTTLHTDRLQQGAWLTWRKRRIRTRVSETFAAQLDQALIAQVFNMWRQKHALRSTATDT</sequence>
<reference evidence="4" key="1">
    <citation type="submission" date="2025-08" db="UniProtKB">
        <authorList>
            <consortium name="RefSeq"/>
        </authorList>
    </citation>
    <scope>IDENTIFICATION</scope>
</reference>
<dbReference type="Proteomes" id="UP001652741">
    <property type="component" value="Chromosome ssa13"/>
</dbReference>
<dbReference type="GeneID" id="106567362"/>
<name>A0A1S3LM83_SALSA</name>
<evidence type="ECO:0000256" key="1">
    <source>
        <dbReference type="SAM" id="Coils"/>
    </source>
</evidence>
<accession>A0A1S3LM83</accession>
<evidence type="ECO:0000259" key="2">
    <source>
        <dbReference type="Pfam" id="PF08457"/>
    </source>
</evidence>
<dbReference type="Pfam" id="PF08457">
    <property type="entry name" value="Sfi1"/>
    <property type="match status" value="2"/>
</dbReference>
<keyword evidence="3" id="KW-1185">Reference proteome</keyword>